<dbReference type="EMBL" id="JABCIY010000071">
    <property type="protein sequence ID" value="KAF7193805.1"/>
    <property type="molecule type" value="Genomic_DNA"/>
</dbReference>
<evidence type="ECO:0000313" key="2">
    <source>
        <dbReference type="Proteomes" id="UP000660729"/>
    </source>
</evidence>
<proteinExistence type="predicted"/>
<dbReference type="Proteomes" id="UP000660729">
    <property type="component" value="Unassembled WGS sequence"/>
</dbReference>
<sequence length="280" mass="32252">MATATATEVATVRTSKRKRNQVSYLDDDNFDALDQIDDEPALQEDEDVMDEDLDDLSFGSKNSRRSVTRGAITVTDGKHYYGKSRRRRWFWPRNDGSQTSIESHQDRQLIPNLLAVNQQIRAEASSFLYKQEIVLDDTTTLLQFIATIGPYNRKLINDIVIRGWGFGRGVTRGHNFSSLTALAECTNLDSLYFDCDVGHYWRREHKKLAGQIYRDGHFFLEAYATANGLDAALKVVQFSERQFAKNRNADELEFDQGKRDEFENELERLMRKGGFKVRTE</sequence>
<accession>A0A8H6VP51</accession>
<gene>
    <name evidence="1" type="ORF">HII31_04874</name>
</gene>
<organism evidence="1 2">
    <name type="scientific">Pseudocercospora fuligena</name>
    <dbReference type="NCBI Taxonomy" id="685502"/>
    <lineage>
        <taxon>Eukaryota</taxon>
        <taxon>Fungi</taxon>
        <taxon>Dikarya</taxon>
        <taxon>Ascomycota</taxon>
        <taxon>Pezizomycotina</taxon>
        <taxon>Dothideomycetes</taxon>
        <taxon>Dothideomycetidae</taxon>
        <taxon>Mycosphaerellales</taxon>
        <taxon>Mycosphaerellaceae</taxon>
        <taxon>Pseudocercospora</taxon>
    </lineage>
</organism>
<name>A0A8H6VP51_9PEZI</name>
<keyword evidence="2" id="KW-1185">Reference proteome</keyword>
<comment type="caution">
    <text evidence="1">The sequence shown here is derived from an EMBL/GenBank/DDBJ whole genome shotgun (WGS) entry which is preliminary data.</text>
</comment>
<dbReference type="AlphaFoldDB" id="A0A8H6VP51"/>
<protein>
    <submittedName>
        <fullName evidence="1">Uncharacterized protein</fullName>
    </submittedName>
</protein>
<reference evidence="1" key="1">
    <citation type="submission" date="2020-04" db="EMBL/GenBank/DDBJ databases">
        <title>Draft genome resource of the tomato pathogen Pseudocercospora fuligena.</title>
        <authorList>
            <person name="Zaccaron A."/>
        </authorList>
    </citation>
    <scope>NUCLEOTIDE SEQUENCE</scope>
    <source>
        <strain evidence="1">PF001</strain>
    </source>
</reference>
<dbReference type="OrthoDB" id="5397846at2759"/>
<evidence type="ECO:0000313" key="1">
    <source>
        <dbReference type="EMBL" id="KAF7193805.1"/>
    </source>
</evidence>